<evidence type="ECO:0000256" key="6">
    <source>
        <dbReference type="ARBA" id="ARBA00023175"/>
    </source>
</evidence>
<feature type="compositionally biased region" description="Basic and acidic residues" evidence="10">
    <location>
        <begin position="669"/>
        <end position="680"/>
    </location>
</feature>
<dbReference type="eggNOG" id="KOG0242">
    <property type="taxonomic scope" value="Eukaryota"/>
</dbReference>
<comment type="similarity">
    <text evidence="1">Belongs to the TRAFAC class myosin-kinesin ATPase superfamily. Kinesin family. KIN-7 subfamily.</text>
</comment>
<dbReference type="Pfam" id="PF00225">
    <property type="entry name" value="Kinesin"/>
    <property type="match status" value="1"/>
</dbReference>
<dbReference type="GO" id="GO:0007018">
    <property type="term" value="P:microtubule-based movement"/>
    <property type="evidence" value="ECO:0007669"/>
    <property type="project" value="InterPro"/>
</dbReference>
<dbReference type="Gene3D" id="3.40.850.10">
    <property type="entry name" value="Kinesin motor domain"/>
    <property type="match status" value="1"/>
</dbReference>
<feature type="compositionally biased region" description="Basic residues" evidence="10">
    <location>
        <begin position="608"/>
        <end position="618"/>
    </location>
</feature>
<evidence type="ECO:0000313" key="12">
    <source>
        <dbReference type="EMBL" id="ESW24720.1"/>
    </source>
</evidence>
<dbReference type="InterPro" id="IPR001752">
    <property type="entry name" value="Kinesin_motor_dom"/>
</dbReference>
<dbReference type="GO" id="GO:0003777">
    <property type="term" value="F:microtubule motor activity"/>
    <property type="evidence" value="ECO:0007669"/>
    <property type="project" value="InterPro"/>
</dbReference>
<keyword evidence="6 7" id="KW-0505">Motor protein</keyword>
<feature type="region of interest" description="Disordered" evidence="10">
    <location>
        <begin position="595"/>
        <end position="618"/>
    </location>
</feature>
<dbReference type="InterPro" id="IPR027640">
    <property type="entry name" value="Kinesin-like_fam"/>
</dbReference>
<dbReference type="CDD" id="cd01374">
    <property type="entry name" value="KISc_CENP_E"/>
    <property type="match status" value="1"/>
</dbReference>
<dbReference type="OMA" id="QVAWDCV"/>
<evidence type="ECO:0000256" key="8">
    <source>
        <dbReference type="RuleBase" id="RU000394"/>
    </source>
</evidence>
<evidence type="ECO:0000256" key="3">
    <source>
        <dbReference type="ARBA" id="ARBA00022741"/>
    </source>
</evidence>
<dbReference type="InterPro" id="IPR027417">
    <property type="entry name" value="P-loop_NTPase"/>
</dbReference>
<feature type="binding site" evidence="7">
    <location>
        <begin position="114"/>
        <end position="121"/>
    </location>
    <ligand>
        <name>ATP</name>
        <dbReference type="ChEBI" id="CHEBI:30616"/>
    </ligand>
</feature>
<feature type="compositionally biased region" description="Polar residues" evidence="10">
    <location>
        <begin position="595"/>
        <end position="604"/>
    </location>
</feature>
<dbReference type="GO" id="GO:0005524">
    <property type="term" value="F:ATP binding"/>
    <property type="evidence" value="ECO:0007669"/>
    <property type="project" value="UniProtKB-UniRule"/>
</dbReference>
<name>V7C619_PHAVU</name>
<reference evidence="13" key="1">
    <citation type="journal article" date="2014" name="Nat. Genet.">
        <title>A reference genome for common bean and genome-wide analysis of dual domestications.</title>
        <authorList>
            <person name="Schmutz J."/>
            <person name="McClean P.E."/>
            <person name="Mamidi S."/>
            <person name="Wu G.A."/>
            <person name="Cannon S.B."/>
            <person name="Grimwood J."/>
            <person name="Jenkins J."/>
            <person name="Shu S."/>
            <person name="Song Q."/>
            <person name="Chavarro C."/>
            <person name="Torres-Torres M."/>
            <person name="Geffroy V."/>
            <person name="Moghaddam S.M."/>
            <person name="Gao D."/>
            <person name="Abernathy B."/>
            <person name="Barry K."/>
            <person name="Blair M."/>
            <person name="Brick M.A."/>
            <person name="Chovatia M."/>
            <person name="Gepts P."/>
            <person name="Goodstein D.M."/>
            <person name="Gonzales M."/>
            <person name="Hellsten U."/>
            <person name="Hyten D.L."/>
            <person name="Jia G."/>
            <person name="Kelly J.D."/>
            <person name="Kudrna D."/>
            <person name="Lee R."/>
            <person name="Richard M.M."/>
            <person name="Miklas P.N."/>
            <person name="Osorno J.M."/>
            <person name="Rodrigues J."/>
            <person name="Thareau V."/>
            <person name="Urrea C.A."/>
            <person name="Wang M."/>
            <person name="Yu Y."/>
            <person name="Zhang M."/>
            <person name="Wing R.A."/>
            <person name="Cregan P.B."/>
            <person name="Rokhsar D.S."/>
            <person name="Jackson S.A."/>
        </authorList>
    </citation>
    <scope>NUCLEOTIDE SEQUENCE [LARGE SCALE GENOMIC DNA]</scope>
    <source>
        <strain evidence="13">cv. G19833</strain>
    </source>
</reference>
<dbReference type="FunFam" id="3.40.850.10:FF:000016">
    <property type="entry name" value="Kinesin-like protein"/>
    <property type="match status" value="1"/>
</dbReference>
<dbReference type="InterPro" id="IPR036961">
    <property type="entry name" value="Kinesin_motor_dom_sf"/>
</dbReference>
<dbReference type="PRINTS" id="PR00380">
    <property type="entry name" value="KINESINHEAVY"/>
</dbReference>
<evidence type="ECO:0000256" key="5">
    <source>
        <dbReference type="ARBA" id="ARBA00023054"/>
    </source>
</evidence>
<organism evidence="12 13">
    <name type="scientific">Phaseolus vulgaris</name>
    <name type="common">Kidney bean</name>
    <name type="synonym">French bean</name>
    <dbReference type="NCBI Taxonomy" id="3885"/>
    <lineage>
        <taxon>Eukaryota</taxon>
        <taxon>Viridiplantae</taxon>
        <taxon>Streptophyta</taxon>
        <taxon>Embryophyta</taxon>
        <taxon>Tracheophyta</taxon>
        <taxon>Spermatophyta</taxon>
        <taxon>Magnoliopsida</taxon>
        <taxon>eudicotyledons</taxon>
        <taxon>Gunneridae</taxon>
        <taxon>Pentapetalae</taxon>
        <taxon>rosids</taxon>
        <taxon>fabids</taxon>
        <taxon>Fabales</taxon>
        <taxon>Fabaceae</taxon>
        <taxon>Papilionoideae</taxon>
        <taxon>50 kb inversion clade</taxon>
        <taxon>NPAAA clade</taxon>
        <taxon>indigoferoid/millettioid clade</taxon>
        <taxon>Phaseoleae</taxon>
        <taxon>Phaseolus</taxon>
    </lineage>
</organism>
<dbReference type="PROSITE" id="PS00411">
    <property type="entry name" value="KINESIN_MOTOR_1"/>
    <property type="match status" value="1"/>
</dbReference>
<dbReference type="STRING" id="3885.V7C619"/>
<feature type="domain" description="Kinesin motor" evidence="11">
    <location>
        <begin position="30"/>
        <end position="350"/>
    </location>
</feature>
<keyword evidence="3 7" id="KW-0547">Nucleotide-binding</keyword>
<dbReference type="AlphaFoldDB" id="V7C619"/>
<evidence type="ECO:0000313" key="13">
    <source>
        <dbReference type="Proteomes" id="UP000000226"/>
    </source>
</evidence>
<keyword evidence="5 9" id="KW-0175">Coiled coil</keyword>
<dbReference type="EMBL" id="CM002291">
    <property type="protein sequence ID" value="ESW24720.1"/>
    <property type="molecule type" value="Genomic_DNA"/>
</dbReference>
<dbReference type="Proteomes" id="UP000000226">
    <property type="component" value="Chromosome 4"/>
</dbReference>
<dbReference type="PROSITE" id="PS50067">
    <property type="entry name" value="KINESIN_MOTOR_2"/>
    <property type="match status" value="1"/>
</dbReference>
<sequence length="961" mass="109170">MTLKTPGTPASKIDRTPVSTPGGSRVKEEKIVVTVRLRPLNKREQLVKDQVAWDCINDYTIVYKPPHERAAQPMSFTFDKVFGPTSETEAVYEGVKNVALSSLTGINATVFAYGQTSSGKTYTMRGITERAVNDIYEHILNSPQRDFTIKISGLEIYNENVRDLLNSESGRNLKLLDDPEKGTMVEKLVEETVKDDKHLRHLISICEGQRQVGETALNDNSSRSHQIIRLTIQSTLRENTDCVKSFVATLNFVDLAGSERAAQTHADGTRLKEGCHINLSLMTLTTVIRKLSVGKRSGHIPYRDSKLTRILQHSLGGNARTAIVCTLSPALTHVEQSRNTLLFATRAKEVTNNAQVNMVVSDKQLVKHLQKEVARLEAVLRTPDPSKEKDWKIQQMEMEIEELKRQRDLAQTQVDELRRKLQDDPKVSNPVESPHLPVKKCLSFTGALSSLKPERGCDSVRRSTLRQSLRQSSTAPFTLVHEIRKLEHLQEQLGEEANRALEVLQKEVACHRLGNQDAAETIAKLQAEIREMRYVRSTTPKEVEVGSMVSINKSVSANLKEEITRLHSQGSTIANLEQQLENVQRSIDKLVMSLPNNFQQSPNEASPKHKKEHRRKKLLPLSSSNAVNRQNFLRSPCSPLSTTQQVLETDIENKAPENDYIISTDTMPESEKETPTKSEEAGDVSSKENTPVYRRSSSVNVKKMQKMFQNAAEENVRSIRAYVTELKERVAKLQYQKQLLVCQVLELEANEANGHNIDNEEYPGEPEEPQIPWQIAFKEQRQLILELWDLCYVSIIHRTQFYLLFKGDPADQIYMEVELRRLTWLQQQLAELGNVSSAPHAGDEHTAISLSSSMRALKREREFLSKRLSSRLSLEELEALYMKWDVPLDGKQKRMQFICKLWTDPHDQIHVEESAEIVARLVGFRTGGNMSKEMFELNFVLPSDKRPWLMGWNPITNLLNL</sequence>
<evidence type="ECO:0000256" key="9">
    <source>
        <dbReference type="SAM" id="Coils"/>
    </source>
</evidence>
<evidence type="ECO:0000256" key="1">
    <source>
        <dbReference type="ARBA" id="ARBA00007310"/>
    </source>
</evidence>
<keyword evidence="2 8" id="KW-0493">Microtubule</keyword>
<feature type="coiled-coil region" evidence="9">
    <location>
        <begin position="566"/>
        <end position="593"/>
    </location>
</feature>
<dbReference type="SMR" id="V7C619"/>
<dbReference type="SUPFAM" id="SSF52540">
    <property type="entry name" value="P-loop containing nucleoside triphosphate hydrolases"/>
    <property type="match status" value="1"/>
</dbReference>
<evidence type="ECO:0000256" key="10">
    <source>
        <dbReference type="SAM" id="MobiDB-lite"/>
    </source>
</evidence>
<feature type="region of interest" description="Disordered" evidence="10">
    <location>
        <begin position="1"/>
        <end position="25"/>
    </location>
</feature>
<gene>
    <name evidence="12" type="ORF">PHAVU_004G154300g</name>
</gene>
<dbReference type="PANTHER" id="PTHR47968">
    <property type="entry name" value="CENTROMERE PROTEIN E"/>
    <property type="match status" value="1"/>
</dbReference>
<dbReference type="OrthoDB" id="3176171at2759"/>
<feature type="coiled-coil region" evidence="9">
    <location>
        <begin position="486"/>
        <end position="535"/>
    </location>
</feature>
<dbReference type="SMART" id="SM00129">
    <property type="entry name" value="KISc"/>
    <property type="match status" value="1"/>
</dbReference>
<feature type="coiled-coil region" evidence="9">
    <location>
        <begin position="386"/>
        <end position="420"/>
    </location>
</feature>
<keyword evidence="13" id="KW-1185">Reference proteome</keyword>
<dbReference type="PANTHER" id="PTHR47968:SF23">
    <property type="entry name" value="KINESIN-LIKE PROTEIN KIN-7A"/>
    <property type="match status" value="1"/>
</dbReference>
<dbReference type="InterPro" id="IPR019821">
    <property type="entry name" value="Kinesin_motor_CS"/>
</dbReference>
<feature type="region of interest" description="Disordered" evidence="10">
    <location>
        <begin position="666"/>
        <end position="698"/>
    </location>
</feature>
<dbReference type="InterPro" id="IPR021881">
    <property type="entry name" value="NACK_C"/>
</dbReference>
<dbReference type="Gramene" id="ESW24720">
    <property type="protein sequence ID" value="ESW24720"/>
    <property type="gene ID" value="PHAVU_004G154300g"/>
</dbReference>
<keyword evidence="4 7" id="KW-0067">ATP-binding</keyword>
<proteinExistence type="inferred from homology"/>
<evidence type="ECO:0000259" key="11">
    <source>
        <dbReference type="PROSITE" id="PS50067"/>
    </source>
</evidence>
<protein>
    <recommendedName>
        <fullName evidence="8">Kinesin-like protein</fullName>
    </recommendedName>
</protein>
<evidence type="ECO:0000256" key="4">
    <source>
        <dbReference type="ARBA" id="ARBA00022840"/>
    </source>
</evidence>
<dbReference type="GO" id="GO:0005874">
    <property type="term" value="C:microtubule"/>
    <property type="evidence" value="ECO:0007669"/>
    <property type="project" value="UniProtKB-KW"/>
</dbReference>
<evidence type="ECO:0000256" key="7">
    <source>
        <dbReference type="PROSITE-ProRule" id="PRU00283"/>
    </source>
</evidence>
<dbReference type="Pfam" id="PF11995">
    <property type="entry name" value="DUF3490"/>
    <property type="match status" value="1"/>
</dbReference>
<dbReference type="GO" id="GO:0008017">
    <property type="term" value="F:microtubule binding"/>
    <property type="evidence" value="ECO:0007669"/>
    <property type="project" value="InterPro"/>
</dbReference>
<evidence type="ECO:0000256" key="2">
    <source>
        <dbReference type="ARBA" id="ARBA00022701"/>
    </source>
</evidence>
<accession>V7C619</accession>